<gene>
    <name evidence="2" type="ORF">A9B99_20135</name>
</gene>
<dbReference type="PROSITE" id="PS51257">
    <property type="entry name" value="PROKAR_LIPOPROTEIN"/>
    <property type="match status" value="1"/>
</dbReference>
<feature type="transmembrane region" description="Helical" evidence="1">
    <location>
        <begin position="78"/>
        <end position="99"/>
    </location>
</feature>
<sequence length="148" mass="15723">MNRFLENKWSYAGMLLGACALILSIFHFTAGPFTSPAHSLERVVAEKVSAVKSGLIAGLKGQEPPAPAKKHWPNIDTVLTTTGIGLAAVALLSAFIGGLCNESSWCVNGALFFGSSTLVFYAFLVWAALTCVVLILFIIVLFFTGPPC</sequence>
<dbReference type="Proteomes" id="UP000078225">
    <property type="component" value="Unassembled WGS sequence"/>
</dbReference>
<evidence type="ECO:0008006" key="4">
    <source>
        <dbReference type="Google" id="ProtNLM"/>
    </source>
</evidence>
<evidence type="ECO:0000313" key="3">
    <source>
        <dbReference type="Proteomes" id="UP000078225"/>
    </source>
</evidence>
<organism evidence="2 3">
    <name type="scientific">Mangrovibacter phragmitis</name>
    <dbReference type="NCBI Taxonomy" id="1691903"/>
    <lineage>
        <taxon>Bacteria</taxon>
        <taxon>Pseudomonadati</taxon>
        <taxon>Pseudomonadota</taxon>
        <taxon>Gammaproteobacteria</taxon>
        <taxon>Enterobacterales</taxon>
        <taxon>Enterobacteriaceae</taxon>
        <taxon>Mangrovibacter</taxon>
    </lineage>
</organism>
<evidence type="ECO:0000313" key="2">
    <source>
        <dbReference type="EMBL" id="OAT77719.1"/>
    </source>
</evidence>
<protein>
    <recommendedName>
        <fullName evidence="4">Inner membrane protein</fullName>
    </recommendedName>
</protein>
<keyword evidence="1" id="KW-0472">Membrane</keyword>
<feature type="transmembrane region" description="Helical" evidence="1">
    <location>
        <begin position="119"/>
        <end position="143"/>
    </location>
</feature>
<reference evidence="3" key="1">
    <citation type="submission" date="2016-05" db="EMBL/GenBank/DDBJ databases">
        <authorList>
            <person name="Behera P."/>
            <person name="Vaishampayan P."/>
            <person name="Singh N."/>
            <person name="Raina V."/>
            <person name="Suar M."/>
            <person name="Pattnaik A."/>
            <person name="Rastogi G."/>
        </authorList>
    </citation>
    <scope>NUCLEOTIDE SEQUENCE [LARGE SCALE GENOMIC DNA]</scope>
    <source>
        <strain evidence="3">MP23</strain>
    </source>
</reference>
<comment type="caution">
    <text evidence="2">The sequence shown here is derived from an EMBL/GenBank/DDBJ whole genome shotgun (WGS) entry which is preliminary data.</text>
</comment>
<keyword evidence="3" id="KW-1185">Reference proteome</keyword>
<proteinExistence type="predicted"/>
<keyword evidence="1" id="KW-0812">Transmembrane</keyword>
<keyword evidence="1" id="KW-1133">Transmembrane helix</keyword>
<dbReference type="EMBL" id="LYRP01000005">
    <property type="protein sequence ID" value="OAT77719.1"/>
    <property type="molecule type" value="Genomic_DNA"/>
</dbReference>
<name>A0A1B7L5P0_9ENTR</name>
<accession>A0A1B7L5P0</accession>
<dbReference type="RefSeq" id="WP_064596389.1">
    <property type="nucleotide sequence ID" value="NZ_JBDJAE010000003.1"/>
</dbReference>
<evidence type="ECO:0000256" key="1">
    <source>
        <dbReference type="SAM" id="Phobius"/>
    </source>
</evidence>
<dbReference type="AlphaFoldDB" id="A0A1B7L5P0"/>
<feature type="transmembrane region" description="Helical" evidence="1">
    <location>
        <begin position="12"/>
        <end position="33"/>
    </location>
</feature>
<dbReference type="OrthoDB" id="6538452at2"/>